<dbReference type="EMBL" id="BMWS01000046">
    <property type="protein sequence ID" value="GGX34370.1"/>
    <property type="molecule type" value="Genomic_DNA"/>
</dbReference>
<accession>A0A918N536</accession>
<comment type="caution">
    <text evidence="1">The sequence shown here is derived from an EMBL/GenBank/DDBJ whole genome shotgun (WGS) entry which is preliminary data.</text>
</comment>
<dbReference type="Proteomes" id="UP000601108">
    <property type="component" value="Unassembled WGS sequence"/>
</dbReference>
<keyword evidence="2" id="KW-1185">Reference proteome</keyword>
<name>A0A918N536_9FLAO</name>
<evidence type="ECO:0000313" key="2">
    <source>
        <dbReference type="Proteomes" id="UP000601108"/>
    </source>
</evidence>
<gene>
    <name evidence="1" type="ORF">GCM10007384_38710</name>
</gene>
<dbReference type="AlphaFoldDB" id="A0A918N536"/>
<sequence>MRIEFLFSELNGFAIFDLKSLVDFKEKHIKGNDILTPLVETNLGEEISANGIAIPIIDIEADDYGFVLNINERSYLSEVEVKSTGWILNSTGILGICGIGYLKDFTLEKLIKINKIIEFKVPKGWLKIEIYGGVNNDYVPVFEIVAKESTEKPEFEGDLSTSFNF</sequence>
<protein>
    <submittedName>
        <fullName evidence="1">Uncharacterized protein</fullName>
    </submittedName>
</protein>
<reference evidence="1 2" key="1">
    <citation type="journal article" date="2014" name="Int. J. Syst. Evol. Microbiol.">
        <title>Complete genome sequence of Corynebacterium casei LMG S-19264T (=DSM 44701T), isolated from a smear-ripened cheese.</title>
        <authorList>
            <consortium name="US DOE Joint Genome Institute (JGI-PGF)"/>
            <person name="Walter F."/>
            <person name="Albersmeier A."/>
            <person name="Kalinowski J."/>
            <person name="Ruckert C."/>
        </authorList>
    </citation>
    <scope>NUCLEOTIDE SEQUENCE [LARGE SCALE GENOMIC DNA]</scope>
    <source>
        <strain evidence="1 2">KCTC 12285</strain>
    </source>
</reference>
<organism evidence="1 2">
    <name type="scientific">Aquimarina muelleri</name>
    <dbReference type="NCBI Taxonomy" id="279356"/>
    <lineage>
        <taxon>Bacteria</taxon>
        <taxon>Pseudomonadati</taxon>
        <taxon>Bacteroidota</taxon>
        <taxon>Flavobacteriia</taxon>
        <taxon>Flavobacteriales</taxon>
        <taxon>Flavobacteriaceae</taxon>
        <taxon>Aquimarina</taxon>
    </lineage>
</organism>
<evidence type="ECO:0000313" key="1">
    <source>
        <dbReference type="EMBL" id="GGX34370.1"/>
    </source>
</evidence>
<proteinExistence type="predicted"/>
<dbReference type="RefSeq" id="WP_027413902.1">
    <property type="nucleotide sequence ID" value="NZ_BMWS01000046.1"/>
</dbReference>